<evidence type="ECO:0000313" key="3">
    <source>
        <dbReference type="Proteomes" id="UP000254029"/>
    </source>
</evidence>
<keyword evidence="1" id="KW-0812">Transmembrane</keyword>
<keyword evidence="1" id="KW-0472">Membrane</keyword>
<evidence type="ECO:0008006" key="4">
    <source>
        <dbReference type="Google" id="ProtNLM"/>
    </source>
</evidence>
<gene>
    <name evidence="2" type="ORF">NCTC8684_01839</name>
</gene>
<dbReference type="RefSeq" id="WP_076225472.1">
    <property type="nucleotide sequence ID" value="NZ_JBHMEH010000006.1"/>
</dbReference>
<proteinExistence type="predicted"/>
<protein>
    <recommendedName>
        <fullName evidence="4">Transmembrane protein</fullName>
    </recommendedName>
</protein>
<keyword evidence="1" id="KW-1133">Transmembrane helix</keyword>
<evidence type="ECO:0000256" key="1">
    <source>
        <dbReference type="SAM" id="Phobius"/>
    </source>
</evidence>
<accession>A0AAX2M9R6</accession>
<dbReference type="AlphaFoldDB" id="A0AAX2M9R6"/>
<dbReference type="EMBL" id="UIGR01000001">
    <property type="protein sequence ID" value="SUX32758.1"/>
    <property type="molecule type" value="Genomic_DNA"/>
</dbReference>
<comment type="caution">
    <text evidence="2">The sequence shown here is derived from an EMBL/GenBank/DDBJ whole genome shotgun (WGS) entry which is preliminary data.</text>
</comment>
<name>A0AAX2M9R6_CHRVL</name>
<feature type="transmembrane region" description="Helical" evidence="1">
    <location>
        <begin position="6"/>
        <end position="23"/>
    </location>
</feature>
<evidence type="ECO:0000313" key="2">
    <source>
        <dbReference type="EMBL" id="SUX32758.1"/>
    </source>
</evidence>
<feature type="transmembrane region" description="Helical" evidence="1">
    <location>
        <begin position="79"/>
        <end position="99"/>
    </location>
</feature>
<organism evidence="2 3">
    <name type="scientific">Chromobacterium violaceum</name>
    <dbReference type="NCBI Taxonomy" id="536"/>
    <lineage>
        <taxon>Bacteria</taxon>
        <taxon>Pseudomonadati</taxon>
        <taxon>Pseudomonadota</taxon>
        <taxon>Betaproteobacteria</taxon>
        <taxon>Neisseriales</taxon>
        <taxon>Chromobacteriaceae</taxon>
        <taxon>Chromobacterium</taxon>
    </lineage>
</organism>
<feature type="transmembrane region" description="Helical" evidence="1">
    <location>
        <begin position="43"/>
        <end position="64"/>
    </location>
</feature>
<dbReference type="Proteomes" id="UP000254029">
    <property type="component" value="Unassembled WGS sequence"/>
</dbReference>
<reference evidence="2 3" key="1">
    <citation type="submission" date="2018-06" db="EMBL/GenBank/DDBJ databases">
        <authorList>
            <consortium name="Pathogen Informatics"/>
            <person name="Doyle S."/>
        </authorList>
    </citation>
    <scope>NUCLEOTIDE SEQUENCE [LARGE SCALE GENOMIC DNA]</scope>
    <source>
        <strain evidence="2 3">NCTC8684</strain>
    </source>
</reference>
<sequence length="123" mass="13509">MGGYALIMIMVPVMCSLLCWWLLAEPLRQVTRALCARGESASFWSRAFLLLVLATPLLTVLLLAPEQASSSLWLDARDVLKWSLIGVVGQLLALVRLVWRQVAFSCPSPVKPRTDAVQGGMAQ</sequence>